<evidence type="ECO:0000256" key="1">
    <source>
        <dbReference type="ARBA" id="ARBA00004651"/>
    </source>
</evidence>
<dbReference type="Proteomes" id="UP001198565">
    <property type="component" value="Unassembled WGS sequence"/>
</dbReference>
<gene>
    <name evidence="9" type="ORF">K7472_30970</name>
</gene>
<comment type="caution">
    <text evidence="9">The sequence shown here is derived from an EMBL/GenBank/DDBJ whole genome shotgun (WGS) entry which is preliminary data.</text>
</comment>
<evidence type="ECO:0000313" key="9">
    <source>
        <dbReference type="EMBL" id="MBY8889236.1"/>
    </source>
</evidence>
<dbReference type="PANTHER" id="PTHR35007:SF1">
    <property type="entry name" value="PILUS ASSEMBLY PROTEIN"/>
    <property type="match status" value="1"/>
</dbReference>
<feature type="domain" description="Type II secretion system protein GspF" evidence="8">
    <location>
        <begin position="168"/>
        <end position="285"/>
    </location>
</feature>
<evidence type="ECO:0000256" key="5">
    <source>
        <dbReference type="ARBA" id="ARBA00023136"/>
    </source>
</evidence>
<protein>
    <submittedName>
        <fullName evidence="9">Type II secretion system F family protein</fullName>
    </submittedName>
</protein>
<evidence type="ECO:0000256" key="2">
    <source>
        <dbReference type="ARBA" id="ARBA00022475"/>
    </source>
</evidence>
<keyword evidence="10" id="KW-1185">Reference proteome</keyword>
<proteinExistence type="predicted"/>
<accession>A0ABS7R195</accession>
<organism evidence="9 10">
    <name type="scientific">Streptantibioticus parmotrematis</name>
    <dbReference type="NCBI Taxonomy" id="2873249"/>
    <lineage>
        <taxon>Bacteria</taxon>
        <taxon>Bacillati</taxon>
        <taxon>Actinomycetota</taxon>
        <taxon>Actinomycetes</taxon>
        <taxon>Kitasatosporales</taxon>
        <taxon>Streptomycetaceae</taxon>
        <taxon>Streptantibioticus</taxon>
    </lineage>
</organism>
<dbReference type="Pfam" id="PF00482">
    <property type="entry name" value="T2SSF"/>
    <property type="match status" value="1"/>
</dbReference>
<feature type="transmembrane region" description="Helical" evidence="7">
    <location>
        <begin position="267"/>
        <end position="287"/>
    </location>
</feature>
<sequence length="293" mass="31025">MLCGAGAGVGVALIVRELAPARPDLSDALRRLDPDRTPPPPPAGTLPAGPAALPDRVGERLLSLAGDSVRLPRRDLDLLRITPAQHLGKKTLWAAGGLLFPQMLQILLALAGTRLPFAIPGVASLAFAGLLWVHPTSEVKQHAKAARREFRYAVASYLERVELARAARSGAPQALSRAAAVGDSWTFQRLRTRLEQAQLSGVSAWEALRQLADELGVPELARPAETLALAGEDGASVRATLQAQARQLRAALLADAKAEANTASEAMIIPVVALVVLMMFFVGYPAAMQILSS</sequence>
<feature type="transmembrane region" description="Helical" evidence="7">
    <location>
        <begin position="117"/>
        <end position="134"/>
    </location>
</feature>
<reference evidence="9 10" key="1">
    <citation type="submission" date="2021-08" db="EMBL/GenBank/DDBJ databases">
        <title>Streptomyces sp. PTM05 isolated from lichen.</title>
        <authorList>
            <person name="Somphong A."/>
            <person name="Phongsopitanun W."/>
            <person name="Tanasupawat S."/>
        </authorList>
    </citation>
    <scope>NUCLEOTIDE SEQUENCE [LARGE SCALE GENOMIC DNA]</scope>
    <source>
        <strain evidence="9 10">Ptm05</strain>
    </source>
</reference>
<comment type="subcellular location">
    <subcellularLocation>
        <location evidence="1">Cell membrane</location>
        <topology evidence="1">Multi-pass membrane protein</topology>
    </subcellularLocation>
</comment>
<keyword evidence="5 7" id="KW-0472">Membrane</keyword>
<evidence type="ECO:0000313" key="10">
    <source>
        <dbReference type="Proteomes" id="UP001198565"/>
    </source>
</evidence>
<evidence type="ECO:0000259" key="8">
    <source>
        <dbReference type="Pfam" id="PF00482"/>
    </source>
</evidence>
<dbReference type="EMBL" id="JAINVZ010000038">
    <property type="protein sequence ID" value="MBY8889236.1"/>
    <property type="molecule type" value="Genomic_DNA"/>
</dbReference>
<keyword evidence="3 7" id="KW-0812">Transmembrane</keyword>
<feature type="region of interest" description="Disordered" evidence="6">
    <location>
        <begin position="28"/>
        <end position="51"/>
    </location>
</feature>
<keyword evidence="4 7" id="KW-1133">Transmembrane helix</keyword>
<dbReference type="PANTHER" id="PTHR35007">
    <property type="entry name" value="INTEGRAL MEMBRANE PROTEIN-RELATED"/>
    <property type="match status" value="1"/>
</dbReference>
<keyword evidence="2" id="KW-1003">Cell membrane</keyword>
<name>A0ABS7R195_9ACTN</name>
<dbReference type="InterPro" id="IPR018076">
    <property type="entry name" value="T2SS_GspF_dom"/>
</dbReference>
<evidence type="ECO:0000256" key="7">
    <source>
        <dbReference type="SAM" id="Phobius"/>
    </source>
</evidence>
<evidence type="ECO:0000256" key="3">
    <source>
        <dbReference type="ARBA" id="ARBA00022692"/>
    </source>
</evidence>
<evidence type="ECO:0000256" key="4">
    <source>
        <dbReference type="ARBA" id="ARBA00022989"/>
    </source>
</evidence>
<evidence type="ECO:0000256" key="6">
    <source>
        <dbReference type="SAM" id="MobiDB-lite"/>
    </source>
</evidence>